<accession>A0A0C2ZYG4</accession>
<evidence type="ECO:0000313" key="1">
    <source>
        <dbReference type="EMBL" id="KAB2582144.1"/>
    </source>
</evidence>
<reference evidence="1 2" key="1">
    <citation type="journal article" date="2017" name="Poromechanics V (2013)">
        <title>Genomic Characterization of the Arsenic-Tolerant Actinobacterium, &lt;i&gt;Rhodococcus erythropolis&lt;/i&gt; S43.</title>
        <authorList>
            <person name="Retamal-Morales G."/>
            <person name="Mehnert M."/>
            <person name="Schwabe R."/>
            <person name="Tischler D."/>
            <person name="Schloemann M."/>
            <person name="Levican G.J."/>
        </authorList>
    </citation>
    <scope>NUCLEOTIDE SEQUENCE [LARGE SCALE GENOMIC DNA]</scope>
    <source>
        <strain evidence="1 2">S43</strain>
    </source>
</reference>
<proteinExistence type="predicted"/>
<dbReference type="AlphaFoldDB" id="A0A0C2ZYG4"/>
<evidence type="ECO:0000313" key="2">
    <source>
        <dbReference type="Proteomes" id="UP000325576"/>
    </source>
</evidence>
<dbReference type="Pfam" id="PF06314">
    <property type="entry name" value="ADC"/>
    <property type="match status" value="1"/>
</dbReference>
<dbReference type="InterPro" id="IPR010451">
    <property type="entry name" value="Acetoacetate_decarboxylase"/>
</dbReference>
<evidence type="ECO:0008006" key="3">
    <source>
        <dbReference type="Google" id="ProtNLM"/>
    </source>
</evidence>
<comment type="caution">
    <text evidence="1">The sequence shown here is derived from an EMBL/GenBank/DDBJ whole genome shotgun (WGS) entry which is preliminary data.</text>
</comment>
<dbReference type="InterPro" id="IPR023375">
    <property type="entry name" value="ADC_dom_sf"/>
</dbReference>
<dbReference type="EMBL" id="MRBO01000731">
    <property type="protein sequence ID" value="KAB2582144.1"/>
    <property type="molecule type" value="Genomic_DNA"/>
</dbReference>
<gene>
    <name evidence="1" type="ORF">BS297_27425</name>
</gene>
<name>A0A0C2ZYG4_RHOER</name>
<protein>
    <recommendedName>
        <fullName evidence="3">Acetoacetate decarboxylase</fullName>
    </recommendedName>
</protein>
<dbReference type="Proteomes" id="UP000325576">
    <property type="component" value="Unassembled WGS sequence"/>
</dbReference>
<sequence>MTHIGGMLASDQFGAVMPIHAPAIAVGREVAFSGMHSLAFRYRSDATQVAQILPKAVEIDRHPIVSIIFASYGISGFGSYLEFIQMVDCRFRGEATTYTPHIYVTSEPAMFAGREWYGWPKQLANIKFEPNERKSDGLIHATMSRPAGVECASGLFRNARRVDGIPETGAATRSMALRMIPSALPGNSPAVCELSLVDSVTYPGEIWVGDGSLRLANESQLDPLHRLPIVELLDTTLVRNASMTLTAATETYPI</sequence>
<dbReference type="GO" id="GO:0016829">
    <property type="term" value="F:lyase activity"/>
    <property type="evidence" value="ECO:0007669"/>
    <property type="project" value="InterPro"/>
</dbReference>
<organism evidence="1 2">
    <name type="scientific">Rhodococcus erythropolis</name>
    <name type="common">Arthrobacter picolinophilus</name>
    <dbReference type="NCBI Taxonomy" id="1833"/>
    <lineage>
        <taxon>Bacteria</taxon>
        <taxon>Bacillati</taxon>
        <taxon>Actinomycetota</taxon>
        <taxon>Actinomycetes</taxon>
        <taxon>Mycobacteriales</taxon>
        <taxon>Nocardiaceae</taxon>
        <taxon>Rhodococcus</taxon>
        <taxon>Rhodococcus erythropolis group</taxon>
    </lineage>
</organism>
<dbReference type="Gene3D" id="2.40.400.10">
    <property type="entry name" value="Acetoacetate decarboxylase-like"/>
    <property type="match status" value="1"/>
</dbReference>
<dbReference type="SUPFAM" id="SSF160104">
    <property type="entry name" value="Acetoacetate decarboxylase-like"/>
    <property type="match status" value="1"/>
</dbReference>